<evidence type="ECO:0000313" key="2">
    <source>
        <dbReference type="Proteomes" id="UP001499942"/>
    </source>
</evidence>
<protein>
    <submittedName>
        <fullName evidence="1">Uncharacterized protein</fullName>
    </submittedName>
</protein>
<proteinExistence type="predicted"/>
<dbReference type="Proteomes" id="UP001499942">
    <property type="component" value="Unassembled WGS sequence"/>
</dbReference>
<sequence length="46" mass="4631">MRALAGRATALRDALASTDERGGSGAHAHALARAFRAVAVNGARDA</sequence>
<accession>A0ABN3MTR0</accession>
<keyword evidence="2" id="KW-1185">Reference proteome</keyword>
<evidence type="ECO:0000313" key="1">
    <source>
        <dbReference type="EMBL" id="GAA2508672.1"/>
    </source>
</evidence>
<dbReference type="EMBL" id="BAAASR010000026">
    <property type="protein sequence ID" value="GAA2508672.1"/>
    <property type="molecule type" value="Genomic_DNA"/>
</dbReference>
<name>A0ABN3MTR0_9ACTN</name>
<reference evidence="1 2" key="1">
    <citation type="journal article" date="2019" name="Int. J. Syst. Evol. Microbiol.">
        <title>The Global Catalogue of Microorganisms (GCM) 10K type strain sequencing project: providing services to taxonomists for standard genome sequencing and annotation.</title>
        <authorList>
            <consortium name="The Broad Institute Genomics Platform"/>
            <consortium name="The Broad Institute Genome Sequencing Center for Infectious Disease"/>
            <person name="Wu L."/>
            <person name="Ma J."/>
        </authorList>
    </citation>
    <scope>NUCLEOTIDE SEQUENCE [LARGE SCALE GENOMIC DNA]</scope>
    <source>
        <strain evidence="1 2">JCM 5062</strain>
    </source>
</reference>
<gene>
    <name evidence="1" type="ORF">GCM10010393_46870</name>
</gene>
<organism evidence="1 2">
    <name type="scientific">Streptomyces gobitricini</name>
    <dbReference type="NCBI Taxonomy" id="68211"/>
    <lineage>
        <taxon>Bacteria</taxon>
        <taxon>Bacillati</taxon>
        <taxon>Actinomycetota</taxon>
        <taxon>Actinomycetes</taxon>
        <taxon>Kitasatosporales</taxon>
        <taxon>Streptomycetaceae</taxon>
        <taxon>Streptomyces</taxon>
    </lineage>
</organism>
<comment type="caution">
    <text evidence="1">The sequence shown here is derived from an EMBL/GenBank/DDBJ whole genome shotgun (WGS) entry which is preliminary data.</text>
</comment>